<comment type="caution">
    <text evidence="2">The sequence shown here is derived from an EMBL/GenBank/DDBJ whole genome shotgun (WGS) entry which is preliminary data.</text>
</comment>
<evidence type="ECO:0000256" key="1">
    <source>
        <dbReference type="ARBA" id="ARBA00010105"/>
    </source>
</evidence>
<dbReference type="InterPro" id="IPR003226">
    <property type="entry name" value="MYG1_exonuclease"/>
</dbReference>
<dbReference type="Pfam" id="PF03690">
    <property type="entry name" value="MYG1_exonuc"/>
    <property type="match status" value="1"/>
</dbReference>
<evidence type="ECO:0000313" key="2">
    <source>
        <dbReference type="EMBL" id="KAF0296333.1"/>
    </source>
</evidence>
<dbReference type="GO" id="GO:0005634">
    <property type="term" value="C:nucleus"/>
    <property type="evidence" value="ECO:0007669"/>
    <property type="project" value="TreeGrafter"/>
</dbReference>
<dbReference type="AlphaFoldDB" id="A0A6A4VRM6"/>
<comment type="similarity">
    <text evidence="1">Belongs to the MYG1 family.</text>
</comment>
<dbReference type="Proteomes" id="UP000440578">
    <property type="component" value="Unassembled WGS sequence"/>
</dbReference>
<dbReference type="EMBL" id="VIIS01001573">
    <property type="protein sequence ID" value="KAF0296333.1"/>
    <property type="molecule type" value="Genomic_DNA"/>
</dbReference>
<dbReference type="PANTHER" id="PTHR11215">
    <property type="entry name" value="METAL DEPENDENT HYDROLASE - RELATED"/>
    <property type="match status" value="1"/>
</dbReference>
<protein>
    <submittedName>
        <fullName evidence="2">UPF0160 protein MYG1, mitochondrial</fullName>
    </submittedName>
</protein>
<dbReference type="OrthoDB" id="10265310at2759"/>
<dbReference type="PANTHER" id="PTHR11215:SF1">
    <property type="entry name" value="MYG1 EXONUCLEASE"/>
    <property type="match status" value="1"/>
</dbReference>
<reference evidence="2 3" key="1">
    <citation type="submission" date="2019-07" db="EMBL/GenBank/DDBJ databases">
        <title>Draft genome assembly of a fouling barnacle, Amphibalanus amphitrite (Darwin, 1854): The first reference genome for Thecostraca.</title>
        <authorList>
            <person name="Kim W."/>
        </authorList>
    </citation>
    <scope>NUCLEOTIDE SEQUENCE [LARGE SCALE GENOMIC DNA]</scope>
    <source>
        <strain evidence="2">SNU_AA5</strain>
        <tissue evidence="2">Soma without cirri and trophi</tissue>
    </source>
</reference>
<organism evidence="2 3">
    <name type="scientific">Amphibalanus amphitrite</name>
    <name type="common">Striped barnacle</name>
    <name type="synonym">Balanus amphitrite</name>
    <dbReference type="NCBI Taxonomy" id="1232801"/>
    <lineage>
        <taxon>Eukaryota</taxon>
        <taxon>Metazoa</taxon>
        <taxon>Ecdysozoa</taxon>
        <taxon>Arthropoda</taxon>
        <taxon>Crustacea</taxon>
        <taxon>Multicrustacea</taxon>
        <taxon>Cirripedia</taxon>
        <taxon>Thoracica</taxon>
        <taxon>Thoracicalcarea</taxon>
        <taxon>Balanomorpha</taxon>
        <taxon>Balanoidea</taxon>
        <taxon>Balanidae</taxon>
        <taxon>Amphibalaninae</taxon>
        <taxon>Amphibalanus</taxon>
    </lineage>
</organism>
<sequence length="373" mass="41756">MLLSQLTTKGLALCASISLSRLLSRISPCLAMTTMVSETKKFKKAVHKIGTHNGTFHCDEVLAVSMLKMLPECQDAEIVRSRDEDVLKECDIVVDVGAVYDPDNHRYDHHQKSFTETMQSVSGGRKPWTTRLSSAGLVYHHFGRDVLAARLGDAPADTREVLYDRLYQTFVEEIDAVDNGINQYDGTPRYQVTSTIGARVSRLNPAWNDPEPDERGRFERAVALVTAEFGEALRRLHTVWLPARQLVEAALRDRHRVHPSGLIAELPAGGAPWKDHLFTLEQQLEPPAQVMFMLYTDQNGNWRVQTVPPFVGSFDMRVPLKKSWRGLRDDELSKESGISGCVFVHASGFIGGAKSRESVLEMALQSLREADKL</sequence>
<accession>A0A6A4VRM6</accession>
<gene>
    <name evidence="2" type="ORF">FJT64_006258</name>
</gene>
<name>A0A6A4VRM6_AMPAM</name>
<evidence type="ECO:0000313" key="3">
    <source>
        <dbReference type="Proteomes" id="UP000440578"/>
    </source>
</evidence>
<dbReference type="GO" id="GO:0005737">
    <property type="term" value="C:cytoplasm"/>
    <property type="evidence" value="ECO:0007669"/>
    <property type="project" value="TreeGrafter"/>
</dbReference>
<keyword evidence="3" id="KW-1185">Reference proteome</keyword>
<proteinExistence type="inferred from homology"/>